<dbReference type="SUPFAM" id="SSF53850">
    <property type="entry name" value="Periplasmic binding protein-like II"/>
    <property type="match status" value="1"/>
</dbReference>
<dbReference type="InterPro" id="IPR036388">
    <property type="entry name" value="WH-like_DNA-bd_sf"/>
</dbReference>
<evidence type="ECO:0000313" key="7">
    <source>
        <dbReference type="Proteomes" id="UP000481037"/>
    </source>
</evidence>
<comment type="caution">
    <text evidence="6">The sequence shown here is derived from an EMBL/GenBank/DDBJ whole genome shotgun (WGS) entry which is preliminary data.</text>
</comment>
<evidence type="ECO:0000313" key="6">
    <source>
        <dbReference type="EMBL" id="MRX07754.1"/>
    </source>
</evidence>
<keyword evidence="3" id="KW-0238">DNA-binding</keyword>
<dbReference type="GO" id="GO:0003700">
    <property type="term" value="F:DNA-binding transcription factor activity"/>
    <property type="evidence" value="ECO:0007669"/>
    <property type="project" value="InterPro"/>
</dbReference>
<dbReference type="CDD" id="cd08414">
    <property type="entry name" value="PBP2_LTTR_aromatics_like"/>
    <property type="match status" value="1"/>
</dbReference>
<evidence type="ECO:0000256" key="1">
    <source>
        <dbReference type="ARBA" id="ARBA00009437"/>
    </source>
</evidence>
<feature type="domain" description="HTH lysR-type" evidence="5">
    <location>
        <begin position="26"/>
        <end position="83"/>
    </location>
</feature>
<dbReference type="FunFam" id="1.10.10.10:FF:000001">
    <property type="entry name" value="LysR family transcriptional regulator"/>
    <property type="match status" value="1"/>
</dbReference>
<evidence type="ECO:0000259" key="5">
    <source>
        <dbReference type="PROSITE" id="PS50931"/>
    </source>
</evidence>
<evidence type="ECO:0000256" key="2">
    <source>
        <dbReference type="ARBA" id="ARBA00023015"/>
    </source>
</evidence>
<keyword evidence="2" id="KW-0805">Transcription regulation</keyword>
<dbReference type="PROSITE" id="PS50931">
    <property type="entry name" value="HTH_LYSR"/>
    <property type="match status" value="1"/>
</dbReference>
<sequence length="330" mass="36829">MQHVQRSLPMAAAPAVILDEETMRGIELRQLRYFAILAQELHFRKAAELAFITQPALSQQISKLEEIVGVTLFQRDGRTVALTPAGVMLQQETAKMFDQLQRALRLTREAASEREFRLSLGMVEYTNLPFIPPALVRMQAAYPGLKVQRHEMHAGLQFDALARDVIDVGIGVPVSMPAGDSGIEARPVLSGPWVAVMRSDHPLASRQSIKVADLMDERLIFFDRPLVPHLYDILVNACKRAGFTPHFVYETQQAQVGVSMASEGAGLMLGAAYIFMALPAGMTMRPIADIEPFRLHLFTRTGEQDALLHEFVEMVAEEAYRTQVLLDAKY</sequence>
<dbReference type="GO" id="GO:0003677">
    <property type="term" value="F:DNA binding"/>
    <property type="evidence" value="ECO:0007669"/>
    <property type="project" value="UniProtKB-KW"/>
</dbReference>
<gene>
    <name evidence="6" type="ORF">GJ697_07920</name>
</gene>
<protein>
    <submittedName>
        <fullName evidence="6">LysR family transcriptional regulator</fullName>
    </submittedName>
</protein>
<dbReference type="AlphaFoldDB" id="A0A6L5QDA4"/>
<dbReference type="Gene3D" id="3.40.190.10">
    <property type="entry name" value="Periplasmic binding protein-like II"/>
    <property type="match status" value="2"/>
</dbReference>
<dbReference type="InterPro" id="IPR000847">
    <property type="entry name" value="LysR_HTH_N"/>
</dbReference>
<dbReference type="InterPro" id="IPR036390">
    <property type="entry name" value="WH_DNA-bd_sf"/>
</dbReference>
<dbReference type="PRINTS" id="PR00039">
    <property type="entry name" value="HTHLYSR"/>
</dbReference>
<organism evidence="6 7">
    <name type="scientific">Duganella alba</name>
    <dbReference type="NCBI Taxonomy" id="2666081"/>
    <lineage>
        <taxon>Bacteria</taxon>
        <taxon>Pseudomonadati</taxon>
        <taxon>Pseudomonadota</taxon>
        <taxon>Betaproteobacteria</taxon>
        <taxon>Burkholderiales</taxon>
        <taxon>Oxalobacteraceae</taxon>
        <taxon>Telluria group</taxon>
        <taxon>Duganella</taxon>
    </lineage>
</organism>
<evidence type="ECO:0000256" key="3">
    <source>
        <dbReference type="ARBA" id="ARBA00023125"/>
    </source>
</evidence>
<dbReference type="GO" id="GO:0032993">
    <property type="term" value="C:protein-DNA complex"/>
    <property type="evidence" value="ECO:0007669"/>
    <property type="project" value="TreeGrafter"/>
</dbReference>
<reference evidence="6 7" key="1">
    <citation type="submission" date="2019-11" db="EMBL/GenBank/DDBJ databases">
        <title>Novel species isolated from a subtropical stream in China.</title>
        <authorList>
            <person name="Lu H."/>
        </authorList>
    </citation>
    <scope>NUCLEOTIDE SEQUENCE [LARGE SCALE GENOMIC DNA]</scope>
    <source>
        <strain evidence="6 7">FT25W</strain>
    </source>
</reference>
<accession>A0A6L5QDA4</accession>
<dbReference type="EMBL" id="WKJM01000005">
    <property type="protein sequence ID" value="MRX07754.1"/>
    <property type="molecule type" value="Genomic_DNA"/>
</dbReference>
<keyword evidence="7" id="KW-1185">Reference proteome</keyword>
<dbReference type="Pfam" id="PF03466">
    <property type="entry name" value="LysR_substrate"/>
    <property type="match status" value="1"/>
</dbReference>
<keyword evidence="4" id="KW-0804">Transcription</keyword>
<dbReference type="Proteomes" id="UP000481037">
    <property type="component" value="Unassembled WGS sequence"/>
</dbReference>
<dbReference type="Gene3D" id="1.10.10.10">
    <property type="entry name" value="Winged helix-like DNA-binding domain superfamily/Winged helix DNA-binding domain"/>
    <property type="match status" value="1"/>
</dbReference>
<dbReference type="SUPFAM" id="SSF46785">
    <property type="entry name" value="Winged helix' DNA-binding domain"/>
    <property type="match status" value="1"/>
</dbReference>
<dbReference type="PANTHER" id="PTHR30346:SF0">
    <property type="entry name" value="HCA OPERON TRANSCRIPTIONAL ACTIVATOR HCAR"/>
    <property type="match status" value="1"/>
</dbReference>
<dbReference type="Pfam" id="PF00126">
    <property type="entry name" value="HTH_1"/>
    <property type="match status" value="1"/>
</dbReference>
<name>A0A6L5QDA4_9BURK</name>
<evidence type="ECO:0000256" key="4">
    <source>
        <dbReference type="ARBA" id="ARBA00023163"/>
    </source>
</evidence>
<comment type="similarity">
    <text evidence="1">Belongs to the LysR transcriptional regulatory family.</text>
</comment>
<dbReference type="PANTHER" id="PTHR30346">
    <property type="entry name" value="TRANSCRIPTIONAL DUAL REGULATOR HCAR-RELATED"/>
    <property type="match status" value="1"/>
</dbReference>
<dbReference type="InterPro" id="IPR005119">
    <property type="entry name" value="LysR_subst-bd"/>
</dbReference>
<proteinExistence type="inferred from homology"/>